<dbReference type="RefSeq" id="WP_185694847.1">
    <property type="nucleotide sequence ID" value="NZ_JACHVA010000140.1"/>
</dbReference>
<sequence>MAWRIREHVLSGEIDNRVKGRIRGVLHLAGSPNPITLDLEGNAHPDLAGSSIRFRNPRATEASLEGFPREQTGRAGDITASHRVKDLLVSTEEFLAMSEEERSTAYRWANCLYLEWYSPQSCRVVMEGIGYEIEWVEGPLWQISEDDLREQAGRTDDAMEEFLENVAGALADSESSGPSETDEVIPPEEAAADAEADRMDLLNDRILRRVEKEGPSEWDRIHEEEAARLRKERGEPDPTPLTPEEEAVRAEWIEETNAAAREAAEEVQADSWKDEEPPEHPLALECKEFALALRKQDILPKNASDEHPLWEIANGALFASGKLAGALNGCLDGEEWPPDPLTAPSVLVFLKKARHFLQDALRGLDSADEENLLSLQWRTDTRTRLTAILDGTEQLIQEARRSLTNPED</sequence>
<name>A0A7X1B252_9BACT</name>
<accession>A0A7X1B252</accession>
<gene>
    <name evidence="2" type="ORF">H5P30_20820</name>
</gene>
<dbReference type="AlphaFoldDB" id="A0A7X1B252"/>
<protein>
    <submittedName>
        <fullName evidence="2">Uncharacterized protein</fullName>
    </submittedName>
</protein>
<evidence type="ECO:0000313" key="3">
    <source>
        <dbReference type="Proteomes" id="UP000525652"/>
    </source>
</evidence>
<dbReference type="EMBL" id="JACHVA010000140">
    <property type="protein sequence ID" value="MBC2604231.1"/>
    <property type="molecule type" value="Genomic_DNA"/>
</dbReference>
<proteinExistence type="predicted"/>
<keyword evidence="3" id="KW-1185">Reference proteome</keyword>
<evidence type="ECO:0000313" key="2">
    <source>
        <dbReference type="EMBL" id="MBC2604231.1"/>
    </source>
</evidence>
<organism evidence="2 3">
    <name type="scientific">Puniceicoccus vermicola</name>
    <dbReference type="NCBI Taxonomy" id="388746"/>
    <lineage>
        <taxon>Bacteria</taxon>
        <taxon>Pseudomonadati</taxon>
        <taxon>Verrucomicrobiota</taxon>
        <taxon>Opitutia</taxon>
        <taxon>Puniceicoccales</taxon>
        <taxon>Puniceicoccaceae</taxon>
        <taxon>Puniceicoccus</taxon>
    </lineage>
</organism>
<comment type="caution">
    <text evidence="2">The sequence shown here is derived from an EMBL/GenBank/DDBJ whole genome shotgun (WGS) entry which is preliminary data.</text>
</comment>
<feature type="region of interest" description="Disordered" evidence="1">
    <location>
        <begin position="170"/>
        <end position="196"/>
    </location>
</feature>
<dbReference type="Proteomes" id="UP000525652">
    <property type="component" value="Unassembled WGS sequence"/>
</dbReference>
<reference evidence="2 3" key="1">
    <citation type="submission" date="2020-07" db="EMBL/GenBank/DDBJ databases">
        <authorList>
            <person name="Feng X."/>
        </authorList>
    </citation>
    <scope>NUCLEOTIDE SEQUENCE [LARGE SCALE GENOMIC DNA]</scope>
    <source>
        <strain evidence="2 3">JCM14086</strain>
    </source>
</reference>
<evidence type="ECO:0000256" key="1">
    <source>
        <dbReference type="SAM" id="MobiDB-lite"/>
    </source>
</evidence>
<feature type="compositionally biased region" description="Acidic residues" evidence="1">
    <location>
        <begin position="180"/>
        <end position="194"/>
    </location>
</feature>